<protein>
    <submittedName>
        <fullName evidence="2">Uncharacterized protein</fullName>
    </submittedName>
</protein>
<reference evidence="2" key="1">
    <citation type="submission" date="2020-04" db="EMBL/GenBank/DDBJ databases">
        <authorList>
            <person name="Chiriac C."/>
            <person name="Salcher M."/>
            <person name="Ghai R."/>
            <person name="Kavagutti S V."/>
        </authorList>
    </citation>
    <scope>NUCLEOTIDE SEQUENCE</scope>
</reference>
<feature type="compositionally biased region" description="Basic and acidic residues" evidence="1">
    <location>
        <begin position="1"/>
        <end position="11"/>
    </location>
</feature>
<feature type="region of interest" description="Disordered" evidence="1">
    <location>
        <begin position="1"/>
        <end position="21"/>
    </location>
</feature>
<dbReference type="EMBL" id="LR796350">
    <property type="protein sequence ID" value="CAB4139065.1"/>
    <property type="molecule type" value="Genomic_DNA"/>
</dbReference>
<sequence>MDTDPKFERLAENNPDAGKKLPKATVKRIEELLKQGVPSQEAAKLTAVESKTVTEIKHQLADSGQLDVLAFKRKTAARLASFVSKATERLESEVDGIPLGQLMLSTAIAIDKLDKLVDPTPTVNIKAELRISADDINKLLDANSLVIDLPPDEPAKSE</sequence>
<proteinExistence type="predicted"/>
<gene>
    <name evidence="2" type="ORF">UFOVP340_10</name>
</gene>
<name>A0A6J5LX42_9CAUD</name>
<organism evidence="2">
    <name type="scientific">uncultured Caudovirales phage</name>
    <dbReference type="NCBI Taxonomy" id="2100421"/>
    <lineage>
        <taxon>Viruses</taxon>
        <taxon>Duplodnaviria</taxon>
        <taxon>Heunggongvirae</taxon>
        <taxon>Uroviricota</taxon>
        <taxon>Caudoviricetes</taxon>
        <taxon>Peduoviridae</taxon>
        <taxon>Maltschvirus</taxon>
        <taxon>Maltschvirus maltsch</taxon>
    </lineage>
</organism>
<dbReference type="Gene3D" id="1.10.10.60">
    <property type="entry name" value="Homeodomain-like"/>
    <property type="match status" value="1"/>
</dbReference>
<evidence type="ECO:0000313" key="2">
    <source>
        <dbReference type="EMBL" id="CAB4139065.1"/>
    </source>
</evidence>
<accession>A0A6J5LX42</accession>
<evidence type="ECO:0000256" key="1">
    <source>
        <dbReference type="SAM" id="MobiDB-lite"/>
    </source>
</evidence>